<dbReference type="InterPro" id="IPR050251">
    <property type="entry name" value="HpcH-HpaI_aldolase"/>
</dbReference>
<evidence type="ECO:0000256" key="3">
    <source>
        <dbReference type="ARBA" id="ARBA00023239"/>
    </source>
</evidence>
<dbReference type="EMBL" id="RKHL01000001">
    <property type="protein sequence ID" value="ROR80480.1"/>
    <property type="molecule type" value="Genomic_DNA"/>
</dbReference>
<feature type="domain" description="HpcH/HpaI aldolase/citrate lyase" evidence="4">
    <location>
        <begin position="23"/>
        <end position="248"/>
    </location>
</feature>
<dbReference type="GO" id="GO:0016832">
    <property type="term" value="F:aldehyde-lyase activity"/>
    <property type="evidence" value="ECO:0007669"/>
    <property type="project" value="UniProtKB-ARBA"/>
</dbReference>
<protein>
    <submittedName>
        <fullName evidence="5">2,4-dihydroxyhept-2-enedioate aldolase</fullName>
    </submittedName>
</protein>
<dbReference type="RefSeq" id="WP_085512015.1">
    <property type="nucleotide sequence ID" value="NZ_FXAP01000003.1"/>
</dbReference>
<evidence type="ECO:0000256" key="2">
    <source>
        <dbReference type="ARBA" id="ARBA00022723"/>
    </source>
</evidence>
<keyword evidence="6" id="KW-1185">Reference proteome</keyword>
<dbReference type="PANTHER" id="PTHR30502">
    <property type="entry name" value="2-KETO-3-DEOXY-L-RHAMNONATE ALDOLASE"/>
    <property type="match status" value="1"/>
</dbReference>
<organism evidence="5 6">
    <name type="scientific">Plantibacter flavus</name>
    <dbReference type="NCBI Taxonomy" id="150123"/>
    <lineage>
        <taxon>Bacteria</taxon>
        <taxon>Bacillati</taxon>
        <taxon>Actinomycetota</taxon>
        <taxon>Actinomycetes</taxon>
        <taxon>Micrococcales</taxon>
        <taxon>Microbacteriaceae</taxon>
        <taxon>Plantibacter</taxon>
    </lineage>
</organism>
<accession>A0A3N2BYZ2</accession>
<keyword evidence="2" id="KW-0479">Metal-binding</keyword>
<name>A0A3N2BYZ2_9MICO</name>
<dbReference type="AlphaFoldDB" id="A0A3N2BYZ2"/>
<evidence type="ECO:0000259" key="4">
    <source>
        <dbReference type="Pfam" id="PF03328"/>
    </source>
</evidence>
<dbReference type="SUPFAM" id="SSF51621">
    <property type="entry name" value="Phosphoenolpyruvate/pyruvate domain"/>
    <property type="match status" value="1"/>
</dbReference>
<dbReference type="GO" id="GO:0005737">
    <property type="term" value="C:cytoplasm"/>
    <property type="evidence" value="ECO:0007669"/>
    <property type="project" value="TreeGrafter"/>
</dbReference>
<dbReference type="InterPro" id="IPR015813">
    <property type="entry name" value="Pyrv/PenolPyrv_kinase-like_dom"/>
</dbReference>
<evidence type="ECO:0000313" key="5">
    <source>
        <dbReference type="EMBL" id="ROR80480.1"/>
    </source>
</evidence>
<dbReference type="GO" id="GO:0046872">
    <property type="term" value="F:metal ion binding"/>
    <property type="evidence" value="ECO:0007669"/>
    <property type="project" value="UniProtKB-KW"/>
</dbReference>
<dbReference type="Pfam" id="PF03328">
    <property type="entry name" value="HpcH_HpaI"/>
    <property type="match status" value="1"/>
</dbReference>
<comment type="similarity">
    <text evidence="1">Belongs to the HpcH/HpaI aldolase family.</text>
</comment>
<sequence length="270" mass="28200">MPIRMTLPPTFGERLRTTDRPLVGMWVVSGSPIAAEIAAGSGLDLLLIDGEHSANTLESIQLQLQVVAAFPVCPLVRVPFGDAVVIKQVLDLGAQNLIVPMVSSAEQAVALVQAVRYPPQGVRGVGSALARSSRWNRVEDYLAQANGSVSLTVQIESAEAVEQADEILAVDGVDAVFVGPADLSASLGLLGQQGHPTVVSAVERVLDAATAAGKPAGVNAFDPVMAEHYLDHGASFVLVGADVSLLARASEQLAERFIDGRSDATRSDGY</sequence>
<dbReference type="InterPro" id="IPR040442">
    <property type="entry name" value="Pyrv_kinase-like_dom_sf"/>
</dbReference>
<gene>
    <name evidence="5" type="ORF">EDD42_0521</name>
</gene>
<proteinExistence type="inferred from homology"/>
<dbReference type="Gene3D" id="3.20.20.60">
    <property type="entry name" value="Phosphoenolpyruvate-binding domains"/>
    <property type="match status" value="1"/>
</dbReference>
<keyword evidence="3" id="KW-0456">Lyase</keyword>
<dbReference type="PANTHER" id="PTHR30502:SF0">
    <property type="entry name" value="PHOSPHOENOLPYRUVATE CARBOXYLASE FAMILY PROTEIN"/>
    <property type="match status" value="1"/>
</dbReference>
<evidence type="ECO:0000313" key="6">
    <source>
        <dbReference type="Proteomes" id="UP000266915"/>
    </source>
</evidence>
<dbReference type="FunFam" id="3.20.20.60:FF:000004">
    <property type="entry name" value="5-keto-4-deoxy-D-glucarate aldolase"/>
    <property type="match status" value="1"/>
</dbReference>
<dbReference type="Proteomes" id="UP000266915">
    <property type="component" value="Unassembled WGS sequence"/>
</dbReference>
<comment type="caution">
    <text evidence="5">The sequence shown here is derived from an EMBL/GenBank/DDBJ whole genome shotgun (WGS) entry which is preliminary data.</text>
</comment>
<reference evidence="5 6" key="1">
    <citation type="submission" date="2018-11" db="EMBL/GenBank/DDBJ databases">
        <title>Sequencing the genomes of 1000 actinobacteria strains.</title>
        <authorList>
            <person name="Klenk H.-P."/>
        </authorList>
    </citation>
    <scope>NUCLEOTIDE SEQUENCE [LARGE SCALE GENOMIC DNA]</scope>
    <source>
        <strain evidence="5 6">DSM 14012</strain>
    </source>
</reference>
<evidence type="ECO:0000256" key="1">
    <source>
        <dbReference type="ARBA" id="ARBA00005568"/>
    </source>
</evidence>
<dbReference type="InterPro" id="IPR005000">
    <property type="entry name" value="Aldolase/citrate-lyase_domain"/>
</dbReference>